<evidence type="ECO:0000256" key="8">
    <source>
        <dbReference type="SAM" id="Coils"/>
    </source>
</evidence>
<feature type="coiled-coil region" evidence="8">
    <location>
        <begin position="50"/>
        <end position="77"/>
    </location>
</feature>
<keyword evidence="3 6" id="KW-0547">Nucleotide-binding</keyword>
<feature type="compositionally biased region" description="Gly residues" evidence="9">
    <location>
        <begin position="377"/>
        <end position="386"/>
    </location>
</feature>
<name>A0AA85K9V4_TRIRE</name>
<dbReference type="GO" id="GO:0004674">
    <property type="term" value="F:protein serine/threonine kinase activity"/>
    <property type="evidence" value="ECO:0007669"/>
    <property type="project" value="UniProtKB-KW"/>
</dbReference>
<evidence type="ECO:0000256" key="4">
    <source>
        <dbReference type="ARBA" id="ARBA00022777"/>
    </source>
</evidence>
<evidence type="ECO:0000256" key="9">
    <source>
        <dbReference type="SAM" id="MobiDB-lite"/>
    </source>
</evidence>
<reference evidence="12" key="2">
    <citation type="submission" date="2023-11" db="UniProtKB">
        <authorList>
            <consortium name="WormBaseParasite"/>
        </authorList>
    </citation>
    <scope>IDENTIFICATION</scope>
</reference>
<feature type="domain" description="Protein kinase" evidence="10">
    <location>
        <begin position="10"/>
        <end position="284"/>
    </location>
</feature>
<evidence type="ECO:0000256" key="6">
    <source>
        <dbReference type="PROSITE-ProRule" id="PRU10141"/>
    </source>
</evidence>
<accession>A0AA85K9V4</accession>
<evidence type="ECO:0000256" key="2">
    <source>
        <dbReference type="ARBA" id="ARBA00022679"/>
    </source>
</evidence>
<comment type="similarity">
    <text evidence="7">Belongs to the protein kinase superfamily.</text>
</comment>
<sequence>MVSFQSIDRYEFKEVLGTGAFSEVRLAEDQKNPGSFVAIKCIRKKFLSKTQNSECAIKEAESRKESLNNEIEVLRRLRHPNIVQLFDVLEDSECYYLVMELVTGGELFDRIVQKGSYTERDASALIRQVLFATEYMHSQGVVHRDLKPENLLYFSPADDSKIMVSDFGLSKIENDESNMATACGTPGYVAPEVLSVSEGNSGYGKEVDCWAIGVIAYILLCGYPPFYDENDHELFRQIRMAEYEFDSPYWDNISDSAKDFIRHLLQKDPKKRYSCTQALEHPWIASNTALDRDLYPFVSEQIRKNFLAVRRWKKAYNATAVLHLLRRLQLNKSNSTMKKSTGSADSLTNFTFDDDKLAQIQRNDHEQENLDSADVVIGGGGGGGAEKQGKKTPSKLQTSCSSPSSFSPTLSTSTATATSTLSFTTVTGVSIQDNNTSMKSASLNTLEDKLITTNDNNNNNDNSNEKSD</sequence>
<feature type="region of interest" description="Disordered" evidence="9">
    <location>
        <begin position="363"/>
        <end position="412"/>
    </location>
</feature>
<organism evidence="11 12">
    <name type="scientific">Trichobilharzia regenti</name>
    <name type="common">Nasal bird schistosome</name>
    <dbReference type="NCBI Taxonomy" id="157069"/>
    <lineage>
        <taxon>Eukaryota</taxon>
        <taxon>Metazoa</taxon>
        <taxon>Spiralia</taxon>
        <taxon>Lophotrochozoa</taxon>
        <taxon>Platyhelminthes</taxon>
        <taxon>Trematoda</taxon>
        <taxon>Digenea</taxon>
        <taxon>Strigeidida</taxon>
        <taxon>Schistosomatoidea</taxon>
        <taxon>Schistosomatidae</taxon>
        <taxon>Trichobilharzia</taxon>
    </lineage>
</organism>
<proteinExistence type="inferred from homology"/>
<evidence type="ECO:0000256" key="3">
    <source>
        <dbReference type="ARBA" id="ARBA00022741"/>
    </source>
</evidence>
<evidence type="ECO:0000256" key="5">
    <source>
        <dbReference type="ARBA" id="ARBA00022840"/>
    </source>
</evidence>
<keyword evidence="2" id="KW-0808">Transferase</keyword>
<evidence type="ECO:0000256" key="1">
    <source>
        <dbReference type="ARBA" id="ARBA00022527"/>
    </source>
</evidence>
<feature type="compositionally biased region" description="Low complexity" evidence="9">
    <location>
        <begin position="398"/>
        <end position="412"/>
    </location>
</feature>
<dbReference type="PROSITE" id="PS50011">
    <property type="entry name" value="PROTEIN_KINASE_DOM"/>
    <property type="match status" value="1"/>
</dbReference>
<dbReference type="InterPro" id="IPR017441">
    <property type="entry name" value="Protein_kinase_ATP_BS"/>
</dbReference>
<keyword evidence="5 6" id="KW-0067">ATP-binding</keyword>
<dbReference type="FunFam" id="3.30.200.20:FF:000042">
    <property type="entry name" value="Aurora kinase A"/>
    <property type="match status" value="1"/>
</dbReference>
<keyword evidence="1 7" id="KW-0723">Serine/threonine-protein kinase</keyword>
<dbReference type="GO" id="GO:0005524">
    <property type="term" value="F:ATP binding"/>
    <property type="evidence" value="ECO:0007669"/>
    <property type="project" value="UniProtKB-UniRule"/>
</dbReference>
<dbReference type="PROSITE" id="PS00108">
    <property type="entry name" value="PROTEIN_KINASE_ST"/>
    <property type="match status" value="1"/>
</dbReference>
<dbReference type="FunFam" id="1.10.510.10:FF:000026">
    <property type="entry name" value="Calcium/calmodulin-dependent protein kinase type 1"/>
    <property type="match status" value="1"/>
</dbReference>
<dbReference type="SUPFAM" id="SSF56112">
    <property type="entry name" value="Protein kinase-like (PK-like)"/>
    <property type="match status" value="1"/>
</dbReference>
<dbReference type="Pfam" id="PF00069">
    <property type="entry name" value="Pkinase"/>
    <property type="match status" value="1"/>
</dbReference>
<evidence type="ECO:0000256" key="7">
    <source>
        <dbReference type="RuleBase" id="RU000304"/>
    </source>
</evidence>
<keyword evidence="8" id="KW-0175">Coiled coil</keyword>
<reference evidence="11" key="1">
    <citation type="submission" date="2022-06" db="EMBL/GenBank/DDBJ databases">
        <authorList>
            <person name="Berger JAMES D."/>
            <person name="Berger JAMES D."/>
        </authorList>
    </citation>
    <scope>NUCLEOTIDE SEQUENCE [LARGE SCALE GENOMIC DNA]</scope>
</reference>
<feature type="binding site" evidence="6">
    <location>
        <position position="44"/>
    </location>
    <ligand>
        <name>ATP</name>
        <dbReference type="ChEBI" id="CHEBI:30616"/>
    </ligand>
</feature>
<dbReference type="PANTHER" id="PTHR24347">
    <property type="entry name" value="SERINE/THREONINE-PROTEIN KINASE"/>
    <property type="match status" value="1"/>
</dbReference>
<dbReference type="PROSITE" id="PS00107">
    <property type="entry name" value="PROTEIN_KINASE_ATP"/>
    <property type="match status" value="1"/>
</dbReference>
<keyword evidence="4" id="KW-0418">Kinase</keyword>
<dbReference type="Proteomes" id="UP000050795">
    <property type="component" value="Unassembled WGS sequence"/>
</dbReference>
<protein>
    <recommendedName>
        <fullName evidence="10">Protein kinase domain-containing protein</fullName>
    </recommendedName>
</protein>
<dbReference type="InterPro" id="IPR008271">
    <property type="entry name" value="Ser/Thr_kinase_AS"/>
</dbReference>
<dbReference type="CDD" id="cd14083">
    <property type="entry name" value="STKc_CaMKI"/>
    <property type="match status" value="1"/>
</dbReference>
<dbReference type="Gene3D" id="3.30.200.20">
    <property type="entry name" value="Phosphorylase Kinase, domain 1"/>
    <property type="match status" value="1"/>
</dbReference>
<dbReference type="InterPro" id="IPR000719">
    <property type="entry name" value="Prot_kinase_dom"/>
</dbReference>
<dbReference type="WBParaSite" id="TREG1_71900.1">
    <property type="protein sequence ID" value="TREG1_71900.1"/>
    <property type="gene ID" value="TREG1_71900"/>
</dbReference>
<dbReference type="InterPro" id="IPR011009">
    <property type="entry name" value="Kinase-like_dom_sf"/>
</dbReference>
<evidence type="ECO:0000313" key="12">
    <source>
        <dbReference type="WBParaSite" id="TREG1_71900.1"/>
    </source>
</evidence>
<dbReference type="AlphaFoldDB" id="A0AA85K9V4"/>
<keyword evidence="11" id="KW-1185">Reference proteome</keyword>
<evidence type="ECO:0000259" key="10">
    <source>
        <dbReference type="PROSITE" id="PS50011"/>
    </source>
</evidence>
<dbReference type="SMART" id="SM00220">
    <property type="entry name" value="S_TKc"/>
    <property type="match status" value="1"/>
</dbReference>
<evidence type="ECO:0000313" key="11">
    <source>
        <dbReference type="Proteomes" id="UP000050795"/>
    </source>
</evidence>
<dbReference type="Gene3D" id="1.10.510.10">
    <property type="entry name" value="Transferase(Phosphotransferase) domain 1"/>
    <property type="match status" value="1"/>
</dbReference>